<dbReference type="EMBL" id="PZAO01000010">
    <property type="protein sequence ID" value="PTG69899.1"/>
    <property type="molecule type" value="Genomic_DNA"/>
</dbReference>
<dbReference type="Gene3D" id="3.30.70.640">
    <property type="entry name" value="Molybdopterin cofactor biosynthesis C (MoaC) domain"/>
    <property type="match status" value="1"/>
</dbReference>
<evidence type="ECO:0000313" key="13">
    <source>
        <dbReference type="Proteomes" id="UP000242144"/>
    </source>
</evidence>
<reference evidence="8 15" key="3">
    <citation type="submission" date="2023-08" db="EMBL/GenBank/DDBJ databases">
        <title>Whole genome sequencing of Staphylococcus chromogenes NNSch 2386.</title>
        <authorList>
            <person name="Kropotov V.S."/>
            <person name="Boriskina E.V."/>
            <person name="Gordinskaya N.A."/>
            <person name="Shkurkina I.S."/>
            <person name="Kryazhev D.V."/>
            <person name="Alekseeva A.E."/>
            <person name="Makhova M.A."/>
        </authorList>
    </citation>
    <scope>NUCLEOTIDE SEQUENCE [LARGE SCALE GENOMIC DNA]</scope>
    <source>
        <strain evidence="8 15">NNSch 2386</strain>
    </source>
</reference>
<evidence type="ECO:0000259" key="7">
    <source>
        <dbReference type="Pfam" id="PF01967"/>
    </source>
</evidence>
<dbReference type="GO" id="GO:0061799">
    <property type="term" value="F:cyclic pyranopterin monophosphate synthase activity"/>
    <property type="evidence" value="ECO:0007669"/>
    <property type="project" value="UniProtKB-UniRule"/>
</dbReference>
<comment type="caution">
    <text evidence="9">The sequence shown here is derived from an EMBL/GenBank/DDBJ whole genome shotgun (WGS) entry which is preliminary data.</text>
</comment>
<dbReference type="CDD" id="cd01420">
    <property type="entry name" value="MoaC_PE"/>
    <property type="match status" value="1"/>
</dbReference>
<comment type="subunit">
    <text evidence="6">Homohexamer; trimer of dimers.</text>
</comment>
<dbReference type="InterPro" id="IPR047594">
    <property type="entry name" value="MoaC_bact/euk"/>
</dbReference>
<dbReference type="InterPro" id="IPR036522">
    <property type="entry name" value="MoaC_sf"/>
</dbReference>
<dbReference type="PANTHER" id="PTHR22960">
    <property type="entry name" value="MOLYBDOPTERIN COFACTOR SYNTHESIS PROTEIN A"/>
    <property type="match status" value="1"/>
</dbReference>
<proteinExistence type="inferred from homology"/>
<dbReference type="PANTHER" id="PTHR22960:SF29">
    <property type="entry name" value="CYCLIC PYRANOPTERIN MONOPHOSPHATE SYNTHASE"/>
    <property type="match status" value="1"/>
</dbReference>
<dbReference type="Pfam" id="PF01967">
    <property type="entry name" value="MoaC"/>
    <property type="match status" value="1"/>
</dbReference>
<dbReference type="EC" id="4.6.1.17" evidence="3 6"/>
<reference evidence="9" key="2">
    <citation type="submission" date="2018-03" db="EMBL/GenBank/DDBJ databases">
        <authorList>
            <person name="Naushad S."/>
        </authorList>
    </citation>
    <scope>NUCLEOTIDE SEQUENCE</scope>
    <source>
        <strain evidence="10">SNUC 105</strain>
        <strain evidence="11">SNUC 1363</strain>
        <strain evidence="9">SNUC 505</strain>
    </source>
</reference>
<evidence type="ECO:0000256" key="5">
    <source>
        <dbReference type="ARBA" id="ARBA00023239"/>
    </source>
</evidence>
<evidence type="ECO:0000256" key="4">
    <source>
        <dbReference type="ARBA" id="ARBA00023150"/>
    </source>
</evidence>
<evidence type="ECO:0000256" key="1">
    <source>
        <dbReference type="ARBA" id="ARBA00001637"/>
    </source>
</evidence>
<dbReference type="Proteomes" id="UP000242144">
    <property type="component" value="Unassembled WGS sequence"/>
</dbReference>
<dbReference type="Proteomes" id="UP000242008">
    <property type="component" value="Unassembled WGS sequence"/>
</dbReference>
<evidence type="ECO:0000256" key="3">
    <source>
        <dbReference type="ARBA" id="ARBA00012575"/>
    </source>
</evidence>
<dbReference type="NCBIfam" id="TIGR00581">
    <property type="entry name" value="moaC"/>
    <property type="match status" value="1"/>
</dbReference>
<evidence type="ECO:0000313" key="14">
    <source>
        <dbReference type="Proteomes" id="UP000242704"/>
    </source>
</evidence>
<dbReference type="InterPro" id="IPR023045">
    <property type="entry name" value="MoaC"/>
</dbReference>
<evidence type="ECO:0000313" key="9">
    <source>
        <dbReference type="EMBL" id="PTG15768.1"/>
    </source>
</evidence>
<evidence type="ECO:0000256" key="6">
    <source>
        <dbReference type="HAMAP-Rule" id="MF_01224"/>
    </source>
</evidence>
<keyword evidence="4 6" id="KW-0501">Molybdenum cofactor biosynthesis</keyword>
<comment type="catalytic activity">
    <reaction evidence="1 6">
        <text>(8S)-3',8-cyclo-7,8-dihydroguanosine 5'-triphosphate = cyclic pyranopterin phosphate + diphosphate</text>
        <dbReference type="Rhea" id="RHEA:49580"/>
        <dbReference type="ChEBI" id="CHEBI:33019"/>
        <dbReference type="ChEBI" id="CHEBI:59648"/>
        <dbReference type="ChEBI" id="CHEBI:131766"/>
        <dbReference type="EC" id="4.6.1.17"/>
    </reaction>
</comment>
<dbReference type="NCBIfam" id="NF006870">
    <property type="entry name" value="PRK09364.1"/>
    <property type="match status" value="1"/>
</dbReference>
<dbReference type="Proteomes" id="UP001240157">
    <property type="component" value="Unassembled WGS sequence"/>
</dbReference>
<comment type="pathway">
    <text evidence="2 6">Cofactor biosynthesis; molybdopterin biosynthesis.</text>
</comment>
<sequence>MSEFTHLNTQGHAKMVDVSNKDVTRRTAIAHSSIQVNDTIYNQIVNNTAKKGNVLNTAQIAGIMAAKNTATIIPMCHPLPLTGIDIEFEWTQQETTFVLQITSKVSTTGKTGVEMEALTAASVTALTIYDMCKAVDKGMIIGETYLIQKTGGKSDFQRNA</sequence>
<feature type="binding site" evidence="6">
    <location>
        <begin position="75"/>
        <end position="77"/>
    </location>
    <ligand>
        <name>substrate</name>
    </ligand>
</feature>
<evidence type="ECO:0000256" key="2">
    <source>
        <dbReference type="ARBA" id="ARBA00005046"/>
    </source>
</evidence>
<feature type="binding site" evidence="6">
    <location>
        <begin position="115"/>
        <end position="116"/>
    </location>
    <ligand>
        <name>substrate</name>
    </ligand>
</feature>
<comment type="similarity">
    <text evidence="6">Belongs to the MoaC family.</text>
</comment>
<dbReference type="EMBL" id="JAVGJF010000001">
    <property type="protein sequence ID" value="MDQ7174427.1"/>
    <property type="molecule type" value="Genomic_DNA"/>
</dbReference>
<name>A0AAE5SZW0_STACR</name>
<dbReference type="RefSeq" id="WP_037574834.1">
    <property type="nucleotide sequence ID" value="NZ_BMDK01000002.1"/>
</dbReference>
<keyword evidence="5 6" id="KW-0456">Lyase</keyword>
<reference evidence="12 13" key="1">
    <citation type="journal article" date="2016" name="Front. Microbiol.">
        <title>Comprehensive Phylogenetic Analysis of Bovine Non-aureus Staphylococci Species Based on Whole-Genome Sequencing.</title>
        <authorList>
            <person name="Naushad S."/>
            <person name="Barkema H.W."/>
            <person name="Luby C."/>
            <person name="Condas L.A."/>
            <person name="Nobrega D.B."/>
            <person name="Carson D.A."/>
            <person name="De Buck J."/>
        </authorList>
    </citation>
    <scope>NUCLEOTIDE SEQUENCE [LARGE SCALE GENOMIC DNA]</scope>
    <source>
        <strain evidence="10 13">SNUC 105</strain>
        <strain evidence="11 12">SNUC 1363</strain>
        <strain evidence="9 14">SNUC 505</strain>
    </source>
</reference>
<protein>
    <recommendedName>
        <fullName evidence="3 6">Cyclic pyranopterin monophosphate synthase</fullName>
        <ecNumber evidence="3 6">4.6.1.17</ecNumber>
    </recommendedName>
    <alternativeName>
        <fullName evidence="6">Molybdenum cofactor biosynthesis protein C</fullName>
    </alternativeName>
</protein>
<feature type="active site" evidence="6">
    <location>
        <position position="130"/>
    </location>
</feature>
<dbReference type="Proteomes" id="UP000242704">
    <property type="component" value="Unassembled WGS sequence"/>
</dbReference>
<feature type="domain" description="Molybdopterin cofactor biosynthesis C (MoaC)" evidence="7">
    <location>
        <begin position="15"/>
        <end position="152"/>
    </location>
</feature>
<evidence type="ECO:0000313" key="15">
    <source>
        <dbReference type="Proteomes" id="UP001240157"/>
    </source>
</evidence>
<accession>A0AAE5SZW0</accession>
<dbReference type="AlphaFoldDB" id="A0AAE5SZW0"/>
<keyword evidence="12" id="KW-1185">Reference proteome</keyword>
<dbReference type="EMBL" id="PZCM01000003">
    <property type="protein sequence ID" value="PTG28260.1"/>
    <property type="molecule type" value="Genomic_DNA"/>
</dbReference>
<dbReference type="GO" id="GO:0006777">
    <property type="term" value="P:Mo-molybdopterin cofactor biosynthetic process"/>
    <property type="evidence" value="ECO:0007669"/>
    <property type="project" value="UniProtKB-UniRule"/>
</dbReference>
<evidence type="ECO:0000313" key="8">
    <source>
        <dbReference type="EMBL" id="MDQ7174427.1"/>
    </source>
</evidence>
<dbReference type="SUPFAM" id="SSF55040">
    <property type="entry name" value="Molybdenum cofactor biosynthesis protein C, MoaC"/>
    <property type="match status" value="1"/>
</dbReference>
<organism evidence="9 14">
    <name type="scientific">Staphylococcus chromogenes</name>
    <name type="common">Staphylococcus hyicus subsp. chromogenes</name>
    <dbReference type="NCBI Taxonomy" id="46126"/>
    <lineage>
        <taxon>Bacteria</taxon>
        <taxon>Bacillati</taxon>
        <taxon>Bacillota</taxon>
        <taxon>Bacilli</taxon>
        <taxon>Bacillales</taxon>
        <taxon>Staphylococcaceae</taxon>
        <taxon>Staphylococcus</taxon>
    </lineage>
</organism>
<dbReference type="HAMAP" id="MF_01224_B">
    <property type="entry name" value="MoaC_B"/>
    <property type="match status" value="1"/>
</dbReference>
<dbReference type="InterPro" id="IPR050105">
    <property type="entry name" value="MoCo_biosynth_MoaA/MoaC"/>
</dbReference>
<comment type="function">
    <text evidence="6">Catalyzes the conversion of (8S)-3',8-cyclo-7,8-dihydroguanosine 5'-triphosphate to cyclic pyranopterin monophosphate (cPMP).</text>
</comment>
<dbReference type="EMBL" id="PZBZ01000014">
    <property type="protein sequence ID" value="PTG15768.1"/>
    <property type="molecule type" value="Genomic_DNA"/>
</dbReference>
<evidence type="ECO:0000313" key="11">
    <source>
        <dbReference type="EMBL" id="PTG69899.1"/>
    </source>
</evidence>
<dbReference type="InterPro" id="IPR002820">
    <property type="entry name" value="Mopterin_CF_biosynth-C_dom"/>
</dbReference>
<evidence type="ECO:0000313" key="12">
    <source>
        <dbReference type="Proteomes" id="UP000242008"/>
    </source>
</evidence>
<gene>
    <name evidence="6 9" type="primary">moaC</name>
    <name evidence="10" type="ORF">BU638_03990</name>
    <name evidence="9" type="ORF">BU653_03475</name>
    <name evidence="11" type="ORF">BU676_05845</name>
    <name evidence="8" type="ORF">RCF65_00320</name>
</gene>
<evidence type="ECO:0000313" key="10">
    <source>
        <dbReference type="EMBL" id="PTG28260.1"/>
    </source>
</evidence>